<feature type="transmembrane region" description="Helical" evidence="8">
    <location>
        <begin position="124"/>
        <end position="142"/>
    </location>
</feature>
<gene>
    <name evidence="10" type="ORF">IPP15_15635</name>
</gene>
<keyword evidence="3 7" id="KW-0812">Transmembrane</keyword>
<comment type="subcellular location">
    <subcellularLocation>
        <location evidence="1">Cell membrane</location>
        <topology evidence="1">Multi-pass membrane protein</topology>
    </subcellularLocation>
    <subcellularLocation>
        <location evidence="7">Membrane</location>
        <topology evidence="7">Multi-pass membrane protein</topology>
    </subcellularLocation>
</comment>
<dbReference type="InterPro" id="IPR052175">
    <property type="entry name" value="ComplexI-like_HydComp"/>
</dbReference>
<sequence length="482" mass="54349">MTLFQSGMIGYYLAGALAISILLFFNRSNRMNYFLTILFVALQCGFTWYAYNHMNTIELIYFTPDSLGVLFLIILCVVSVPAFYHSHIYCNSKQENARHRGIYFSAMVVLLTALSAAYLSNHIAITWIFVEITTLSASALIYHRRNNRSLEGTWKYIFVCSISITLVFIGILFLSVAVQQSGGTDLFYSQLYRKAGGMNVFWLKLAFLFIFTGFTSKAGLVPMYTAGIDAKDKAPSPAGALFGSVLMNVGFIGIFRFYQIISPTSIFPWANKIILITGFLSVFVATVYMLRVKNLKRMFAYSSVEHMGLIMVGLAVGGIGRYAAILHLVLHSLAKPTFFFQMGQVYRIYKSKSIYDIGDYFKYNLSGALVFLFAFFVVTAMPPSGMFVSEFLIFRSLFESGHIVLLVIILLLLTMIIWAFGKNIFKMLFSKPINFNDENLEKINPVESISQFILLALVIYLGLNPPEEFVNMINDIISNLPT</sequence>
<dbReference type="AlphaFoldDB" id="A0A9D7SVB4"/>
<feature type="transmembrane region" description="Helical" evidence="8">
    <location>
        <begin position="401"/>
        <end position="421"/>
    </location>
</feature>
<dbReference type="Pfam" id="PF00361">
    <property type="entry name" value="Proton_antipo_M"/>
    <property type="match status" value="1"/>
</dbReference>
<dbReference type="EMBL" id="JADKGY010000025">
    <property type="protein sequence ID" value="MBK9983777.1"/>
    <property type="molecule type" value="Genomic_DNA"/>
</dbReference>
<protein>
    <recommendedName>
        <fullName evidence="9">NADH:quinone oxidoreductase/Mrp antiporter transmembrane domain-containing protein</fullName>
    </recommendedName>
</protein>
<feature type="transmembrane region" description="Helical" evidence="8">
    <location>
        <begin position="361"/>
        <end position="381"/>
    </location>
</feature>
<feature type="transmembrane region" description="Helical" evidence="8">
    <location>
        <begin position="67"/>
        <end position="89"/>
    </location>
</feature>
<keyword evidence="2" id="KW-1003">Cell membrane</keyword>
<dbReference type="PANTHER" id="PTHR42682:SF5">
    <property type="entry name" value="HYDROGENASE-4 COMPONENT F"/>
    <property type="match status" value="1"/>
</dbReference>
<feature type="transmembrane region" description="Helical" evidence="8">
    <location>
        <begin position="32"/>
        <end position="51"/>
    </location>
</feature>
<evidence type="ECO:0000256" key="4">
    <source>
        <dbReference type="ARBA" id="ARBA00022989"/>
    </source>
</evidence>
<proteinExistence type="predicted"/>
<evidence type="ECO:0000313" key="11">
    <source>
        <dbReference type="Proteomes" id="UP000808337"/>
    </source>
</evidence>
<feature type="transmembrane region" description="Helical" evidence="8">
    <location>
        <begin position="201"/>
        <end position="226"/>
    </location>
</feature>
<evidence type="ECO:0000256" key="6">
    <source>
        <dbReference type="ARBA" id="ARBA00023136"/>
    </source>
</evidence>
<feature type="transmembrane region" description="Helical" evidence="8">
    <location>
        <begin position="238"/>
        <end position="261"/>
    </location>
</feature>
<feature type="transmembrane region" description="Helical" evidence="8">
    <location>
        <begin position="6"/>
        <end position="25"/>
    </location>
</feature>
<accession>A0A9D7SVB4</accession>
<feature type="transmembrane region" description="Helical" evidence="8">
    <location>
        <begin position="101"/>
        <end position="118"/>
    </location>
</feature>
<evidence type="ECO:0000313" key="10">
    <source>
        <dbReference type="EMBL" id="MBK9983777.1"/>
    </source>
</evidence>
<organism evidence="10 11">
    <name type="scientific">Candidatus Opimibacter skivensis</name>
    <dbReference type="NCBI Taxonomy" id="2982028"/>
    <lineage>
        <taxon>Bacteria</taxon>
        <taxon>Pseudomonadati</taxon>
        <taxon>Bacteroidota</taxon>
        <taxon>Saprospiria</taxon>
        <taxon>Saprospirales</taxon>
        <taxon>Saprospiraceae</taxon>
        <taxon>Candidatus Opimibacter</taxon>
    </lineage>
</organism>
<keyword evidence="5" id="KW-0560">Oxidoreductase</keyword>
<keyword evidence="4 8" id="KW-1133">Transmembrane helix</keyword>
<name>A0A9D7SVB4_9BACT</name>
<evidence type="ECO:0000256" key="2">
    <source>
        <dbReference type="ARBA" id="ARBA00022475"/>
    </source>
</evidence>
<evidence type="ECO:0000256" key="1">
    <source>
        <dbReference type="ARBA" id="ARBA00004651"/>
    </source>
</evidence>
<feature type="domain" description="NADH:quinone oxidoreductase/Mrp antiporter transmembrane" evidence="9">
    <location>
        <begin position="120"/>
        <end position="410"/>
    </location>
</feature>
<evidence type="ECO:0000256" key="7">
    <source>
        <dbReference type="RuleBase" id="RU000320"/>
    </source>
</evidence>
<evidence type="ECO:0000256" key="5">
    <source>
        <dbReference type="ARBA" id="ARBA00023002"/>
    </source>
</evidence>
<feature type="transmembrane region" description="Helical" evidence="8">
    <location>
        <begin position="154"/>
        <end position="178"/>
    </location>
</feature>
<comment type="caution">
    <text evidence="10">The sequence shown here is derived from an EMBL/GenBank/DDBJ whole genome shotgun (WGS) entry which is preliminary data.</text>
</comment>
<dbReference type="GO" id="GO:0016491">
    <property type="term" value="F:oxidoreductase activity"/>
    <property type="evidence" value="ECO:0007669"/>
    <property type="project" value="UniProtKB-KW"/>
</dbReference>
<dbReference type="Proteomes" id="UP000808337">
    <property type="component" value="Unassembled WGS sequence"/>
</dbReference>
<keyword evidence="6 8" id="KW-0472">Membrane</keyword>
<evidence type="ECO:0000256" key="8">
    <source>
        <dbReference type="SAM" id="Phobius"/>
    </source>
</evidence>
<dbReference type="GO" id="GO:0005886">
    <property type="term" value="C:plasma membrane"/>
    <property type="evidence" value="ECO:0007669"/>
    <property type="project" value="UniProtKB-SubCell"/>
</dbReference>
<dbReference type="InterPro" id="IPR001750">
    <property type="entry name" value="ND/Mrp_TM"/>
</dbReference>
<evidence type="ECO:0000256" key="3">
    <source>
        <dbReference type="ARBA" id="ARBA00022692"/>
    </source>
</evidence>
<reference evidence="10 11" key="1">
    <citation type="submission" date="2020-10" db="EMBL/GenBank/DDBJ databases">
        <title>Connecting structure to function with the recovery of over 1000 high-quality activated sludge metagenome-assembled genomes encoding full-length rRNA genes using long-read sequencing.</title>
        <authorList>
            <person name="Singleton C.M."/>
            <person name="Petriglieri F."/>
            <person name="Kristensen J.M."/>
            <person name="Kirkegaard R.H."/>
            <person name="Michaelsen T.Y."/>
            <person name="Andersen M.H."/>
            <person name="Karst S.M."/>
            <person name="Dueholm M.S."/>
            <person name="Nielsen P.H."/>
            <person name="Albertsen M."/>
        </authorList>
    </citation>
    <scope>NUCLEOTIDE SEQUENCE [LARGE SCALE GENOMIC DNA]</scope>
    <source>
        <strain evidence="10">Ribe_18-Q3-R11-54_MAXAC.273</strain>
    </source>
</reference>
<evidence type="ECO:0000259" key="9">
    <source>
        <dbReference type="Pfam" id="PF00361"/>
    </source>
</evidence>
<feature type="transmembrane region" description="Helical" evidence="8">
    <location>
        <begin position="273"/>
        <end position="291"/>
    </location>
</feature>
<dbReference type="PANTHER" id="PTHR42682">
    <property type="entry name" value="HYDROGENASE-4 COMPONENT F"/>
    <property type="match status" value="1"/>
</dbReference>